<feature type="region of interest" description="Disordered" evidence="6">
    <location>
        <begin position="530"/>
        <end position="571"/>
    </location>
</feature>
<keyword evidence="10" id="KW-1185">Reference proteome</keyword>
<dbReference type="Proteomes" id="UP000466130">
    <property type="component" value="Unassembled WGS sequence"/>
</dbReference>
<dbReference type="SUPFAM" id="SSF58104">
    <property type="entry name" value="Methyl-accepting chemotaxis protein (MCP) signaling domain"/>
    <property type="match status" value="1"/>
</dbReference>
<keyword evidence="7" id="KW-1133">Transmembrane helix</keyword>
<dbReference type="CDD" id="cd19411">
    <property type="entry name" value="MCP2201-like_sensor"/>
    <property type="match status" value="1"/>
</dbReference>
<sequence>MTSLMKRLSGTTISTRLAVGFSILLALLVLLTIAGILQVNQIDRDLTVINDVQGEKQGFAVDMRGSVHDRAIALRDIVITAGSGRLAELEGDIRQLEEAYQTATVGMAQINQTSTASPEEQQILASIREQAETTTRLTEQVIAAREVGNDQQAETLLLEQAGPAYTEWLNRINQFIDLQTQNSAATTASARATASGFQLQMLGLTLFALLIGGLIAVFLSRQLLRELGAEPYEVKAFAQAIGRGELATQGRLKQGDTRSIMASQVAMAKHLQEIVAQVRASAEAVASNSEQIAEGNNDLASRTEEQASALAETASAMEELNSTVKQNADNSEQASQEAASASITAKRGGDAVHQVVATMNDLNKSSQEIAGIISTIDSIAFQTNILALNASVEAARAGEHGRGFAVVAEEVRKLAQRSADAAREINNLISSNLERVNHGNERAEEASKSTEEIVEAIQRVTTIMQEISNASAEQSAGVQEVGQAVTEMDQVTQQNASLVNESATAANNLRQNAHQLLNAMGAFKLPESAMAPAAQHRANPSSTASSYARPKAPSLPTTRSSAPAELEWESF</sequence>
<dbReference type="Gene3D" id="1.10.287.950">
    <property type="entry name" value="Methyl-accepting chemotaxis protein"/>
    <property type="match status" value="1"/>
</dbReference>
<evidence type="ECO:0000256" key="5">
    <source>
        <dbReference type="SAM" id="Coils"/>
    </source>
</evidence>
<feature type="transmembrane region" description="Helical" evidence="7">
    <location>
        <begin position="199"/>
        <end position="219"/>
    </location>
</feature>
<feature type="region of interest" description="Disordered" evidence="6">
    <location>
        <begin position="292"/>
        <end position="315"/>
    </location>
</feature>
<dbReference type="EMBL" id="VWRT01000006">
    <property type="protein sequence ID" value="KAE8438666.1"/>
    <property type="molecule type" value="Genomic_DNA"/>
</dbReference>
<dbReference type="InterPro" id="IPR047347">
    <property type="entry name" value="YvaQ-like_sensor"/>
</dbReference>
<feature type="coiled-coil region" evidence="5">
    <location>
        <begin position="79"/>
        <end position="106"/>
    </location>
</feature>
<keyword evidence="2 4" id="KW-0807">Transducer</keyword>
<keyword evidence="5" id="KW-0175">Coiled coil</keyword>
<keyword evidence="7" id="KW-0812">Transmembrane</keyword>
<dbReference type="PANTHER" id="PTHR43531">
    <property type="entry name" value="PROTEIN ICFG"/>
    <property type="match status" value="1"/>
</dbReference>
<keyword evidence="1" id="KW-0488">Methylation</keyword>
<dbReference type="InterPro" id="IPR004089">
    <property type="entry name" value="MCPsignal_dom"/>
</dbReference>
<evidence type="ECO:0000256" key="4">
    <source>
        <dbReference type="PROSITE-ProRule" id="PRU00284"/>
    </source>
</evidence>
<dbReference type="PROSITE" id="PS50111">
    <property type="entry name" value="CHEMOTAXIS_TRANSDUC_2"/>
    <property type="match status" value="1"/>
</dbReference>
<name>A0ABQ6X9J1_9GAMM</name>
<evidence type="ECO:0000256" key="3">
    <source>
        <dbReference type="ARBA" id="ARBA00029447"/>
    </source>
</evidence>
<comment type="caution">
    <text evidence="9">The sequence shown here is derived from an EMBL/GenBank/DDBJ whole genome shotgun (WGS) entry which is preliminary data.</text>
</comment>
<evidence type="ECO:0000313" key="9">
    <source>
        <dbReference type="EMBL" id="KAE8438666.1"/>
    </source>
</evidence>
<keyword evidence="7" id="KW-0472">Membrane</keyword>
<dbReference type="InterPro" id="IPR051310">
    <property type="entry name" value="MCP_chemotaxis"/>
</dbReference>
<dbReference type="InterPro" id="IPR004090">
    <property type="entry name" value="Chemotax_Me-accpt_rcpt"/>
</dbReference>
<dbReference type="PRINTS" id="PR00260">
    <property type="entry name" value="CHEMTRNSDUCR"/>
</dbReference>
<feature type="domain" description="Methyl-accepting transducer" evidence="8">
    <location>
        <begin position="281"/>
        <end position="510"/>
    </location>
</feature>
<comment type="similarity">
    <text evidence="3">Belongs to the methyl-accepting chemotaxis (MCP) protein family.</text>
</comment>
<dbReference type="Pfam" id="PF12729">
    <property type="entry name" value="4HB_MCP_1"/>
    <property type="match status" value="1"/>
</dbReference>
<protein>
    <submittedName>
        <fullName evidence="9">Methyl-accepting chemotaxis protein</fullName>
    </submittedName>
</protein>
<dbReference type="PANTHER" id="PTHR43531:SF14">
    <property type="entry name" value="METHYL-ACCEPTING CHEMOTAXIS PROTEIN I-RELATED"/>
    <property type="match status" value="1"/>
</dbReference>
<proteinExistence type="inferred from homology"/>
<dbReference type="InterPro" id="IPR024478">
    <property type="entry name" value="HlyB_4HB_MCP"/>
</dbReference>
<dbReference type="Pfam" id="PF00015">
    <property type="entry name" value="MCPsignal"/>
    <property type="match status" value="1"/>
</dbReference>
<dbReference type="RefSeq" id="WP_153843117.1">
    <property type="nucleotide sequence ID" value="NZ_CP048602.1"/>
</dbReference>
<evidence type="ECO:0000256" key="6">
    <source>
        <dbReference type="SAM" id="MobiDB-lite"/>
    </source>
</evidence>
<gene>
    <name evidence="9" type="ORF">F1978_08345</name>
</gene>
<dbReference type="CDD" id="cd11386">
    <property type="entry name" value="MCP_signal"/>
    <property type="match status" value="1"/>
</dbReference>
<organism evidence="9 10">
    <name type="scientific">Vreelandella piezotolerans</name>
    <dbReference type="NCBI Taxonomy" id="2609667"/>
    <lineage>
        <taxon>Bacteria</taxon>
        <taxon>Pseudomonadati</taxon>
        <taxon>Pseudomonadota</taxon>
        <taxon>Gammaproteobacteria</taxon>
        <taxon>Oceanospirillales</taxon>
        <taxon>Halomonadaceae</taxon>
        <taxon>Vreelandella</taxon>
    </lineage>
</organism>
<evidence type="ECO:0000256" key="7">
    <source>
        <dbReference type="SAM" id="Phobius"/>
    </source>
</evidence>
<evidence type="ECO:0000259" key="8">
    <source>
        <dbReference type="PROSITE" id="PS50111"/>
    </source>
</evidence>
<evidence type="ECO:0000313" key="10">
    <source>
        <dbReference type="Proteomes" id="UP000466130"/>
    </source>
</evidence>
<evidence type="ECO:0000256" key="1">
    <source>
        <dbReference type="ARBA" id="ARBA00022481"/>
    </source>
</evidence>
<reference evidence="9 10" key="1">
    <citation type="submission" date="2019-09" db="EMBL/GenBank/DDBJ databases">
        <title>The Halomonas whole genome shotgun (WGS).</title>
        <authorList>
            <person name="Xie Z."/>
        </authorList>
    </citation>
    <scope>NUCLEOTIDE SEQUENCE [LARGE SCALE GENOMIC DNA]</scope>
    <source>
        <strain evidence="9 10">NBT06E8</strain>
    </source>
</reference>
<evidence type="ECO:0000256" key="2">
    <source>
        <dbReference type="ARBA" id="ARBA00023224"/>
    </source>
</evidence>
<dbReference type="SMART" id="SM00283">
    <property type="entry name" value="MA"/>
    <property type="match status" value="1"/>
</dbReference>
<accession>A0ABQ6X9J1</accession>